<dbReference type="PANTHER" id="PTHR32282:SF33">
    <property type="entry name" value="PEPTIDOGLYCAN GLYCOSYLTRANSFERASE"/>
    <property type="match status" value="1"/>
</dbReference>
<dbReference type="Proteomes" id="UP000294547">
    <property type="component" value="Unassembled WGS sequence"/>
</dbReference>
<evidence type="ECO:0000256" key="10">
    <source>
        <dbReference type="ARBA" id="ARBA00022984"/>
    </source>
</evidence>
<proteinExistence type="inferred from homology"/>
<evidence type="ECO:0000259" key="16">
    <source>
        <dbReference type="Pfam" id="PF00912"/>
    </source>
</evidence>
<dbReference type="InterPro" id="IPR012338">
    <property type="entry name" value="Beta-lactam/transpept-like"/>
</dbReference>
<comment type="caution">
    <text evidence="17">The sequence shown here is derived from an EMBL/GenBank/DDBJ whole genome shotgun (WGS) entry which is preliminary data.</text>
</comment>
<dbReference type="RefSeq" id="WP_208112219.1">
    <property type="nucleotide sequence ID" value="NZ_BSPM01000009.1"/>
</dbReference>
<comment type="pathway">
    <text evidence="1">Cell wall biogenesis; peptidoglycan biosynthesis.</text>
</comment>
<name>A0A4R6RB10_9HYPH</name>
<dbReference type="GO" id="GO:0008360">
    <property type="term" value="P:regulation of cell shape"/>
    <property type="evidence" value="ECO:0007669"/>
    <property type="project" value="UniProtKB-KW"/>
</dbReference>
<dbReference type="GO" id="GO:0009252">
    <property type="term" value="P:peptidoglycan biosynthetic process"/>
    <property type="evidence" value="ECO:0007669"/>
    <property type="project" value="UniProtKB-UniPathway"/>
</dbReference>
<gene>
    <name evidence="17" type="ORF">EDD54_3191</name>
</gene>
<dbReference type="Pfam" id="PF00912">
    <property type="entry name" value="Transgly"/>
    <property type="match status" value="1"/>
</dbReference>
<dbReference type="GO" id="GO:0008955">
    <property type="term" value="F:peptidoglycan glycosyltransferase activity"/>
    <property type="evidence" value="ECO:0007669"/>
    <property type="project" value="UniProtKB-EC"/>
</dbReference>
<evidence type="ECO:0000256" key="4">
    <source>
        <dbReference type="ARBA" id="ARBA00022645"/>
    </source>
</evidence>
<sequence length="743" mass="78903">MSEIKPRSGRRLKHRLLAIDAFVDTAAWTVARGFGRAWTVANDHLSRLTVRGWKRATAELASEAATLGVAGSVVLLAAAIPAFRATEGDWRARSEYAVTFLDRNGATLGRRGIFLDDSVPLDDLPPYLIQATLATEDRRFFDHFGIDVIGTFRAVASNAKAGGVVQGGSTLTQQLAKNLFLSNERTIDRKIKEAFLALWLEANLSKREILKLYLDHAYMGGGTHGVAAASQFYFGKSVKDLTLAEAAMLSGLYKAPTKYAPHVNLANARARANQVLTNMVDAGFVTEGQVAAARRSPATPVATVAAGPAPDWFLDWAFDEVKRLAPADHTITVRTTLDPGVQRAAEDAIVANLRQHGQDYRVSQGATVVSGLDGAVRAMVGGRDYGESVFNRAVDALRQPGSSFKPFVYATAFMNGYSVDSVVPDAPITIGNWSPRNYGRSYAGKVTLKTALARSINTIPVRLAQAIGRDHIVDTAHRLGIGTELKITRALPLGVAEVTVLDMTTAYAAFANGGLRAAPYAIETVSSRDGRVLYDHGRDAPAPERVLPEEVASEMNVALNAVVEAGTGGKARLEGQVAAGKTGTTQSYRDAWFVGFTGWYSAAMWFGNDDYGTTNNMTGGSLPALTWHDMMAKIHEGLPYKALPGVGHDAPAVADAAPAPAAGTGRDADPNRLTPAALSAVAAAADAMRARLDPTGDPLGPSVLLPRPGGGVVELGDDPALKSAARLDTMRFVGGEETTASVR</sequence>
<comment type="catalytic activity">
    <reaction evidence="13">
        <text>Preferential cleavage: (Ac)2-L-Lys-D-Ala-|-D-Ala. Also transpeptidation of peptidyl-alanyl moieties that are N-acyl substituents of D-alanine.</text>
        <dbReference type="EC" id="3.4.16.4"/>
    </reaction>
</comment>
<evidence type="ECO:0000256" key="7">
    <source>
        <dbReference type="ARBA" id="ARBA00022679"/>
    </source>
</evidence>
<dbReference type="SUPFAM" id="SSF53955">
    <property type="entry name" value="Lysozyme-like"/>
    <property type="match status" value="1"/>
</dbReference>
<keyword evidence="7" id="KW-0808">Transferase</keyword>
<dbReference type="NCBIfam" id="TIGR02074">
    <property type="entry name" value="PBP_1a_fam"/>
    <property type="match status" value="1"/>
</dbReference>
<dbReference type="InterPro" id="IPR050396">
    <property type="entry name" value="Glycosyltr_51/Transpeptidase"/>
</dbReference>
<dbReference type="FunFam" id="1.10.3810.10:FF:000001">
    <property type="entry name" value="Penicillin-binding protein 1A"/>
    <property type="match status" value="1"/>
</dbReference>
<evidence type="ECO:0000256" key="9">
    <source>
        <dbReference type="ARBA" id="ARBA00022960"/>
    </source>
</evidence>
<dbReference type="UniPathway" id="UPA00219"/>
<keyword evidence="4" id="KW-0121">Carboxypeptidase</keyword>
<keyword evidence="5" id="KW-0645">Protease</keyword>
<dbReference type="Gene3D" id="1.10.3810.10">
    <property type="entry name" value="Biosynthetic peptidoglycan transglycosylase-like"/>
    <property type="match status" value="1"/>
</dbReference>
<evidence type="ECO:0000256" key="2">
    <source>
        <dbReference type="ARBA" id="ARBA00007090"/>
    </source>
</evidence>
<dbReference type="SUPFAM" id="SSF56601">
    <property type="entry name" value="beta-lactamase/transpeptidase-like"/>
    <property type="match status" value="1"/>
</dbReference>
<evidence type="ECO:0000256" key="8">
    <source>
        <dbReference type="ARBA" id="ARBA00022801"/>
    </source>
</evidence>
<evidence type="ECO:0000313" key="18">
    <source>
        <dbReference type="Proteomes" id="UP000294547"/>
    </source>
</evidence>
<evidence type="ECO:0000256" key="3">
    <source>
        <dbReference type="ARBA" id="ARBA00007739"/>
    </source>
</evidence>
<feature type="domain" description="Glycosyl transferase family 51" evidence="16">
    <location>
        <begin position="117"/>
        <end position="279"/>
    </location>
</feature>
<evidence type="ECO:0000256" key="14">
    <source>
        <dbReference type="ARBA" id="ARBA00049902"/>
    </source>
</evidence>
<keyword evidence="10" id="KW-0573">Peptidoglycan synthesis</keyword>
<keyword evidence="11" id="KW-0511">Multifunctional enzyme</keyword>
<dbReference type="Pfam" id="PF00905">
    <property type="entry name" value="Transpeptidase"/>
    <property type="match status" value="1"/>
</dbReference>
<evidence type="ECO:0000256" key="13">
    <source>
        <dbReference type="ARBA" id="ARBA00034000"/>
    </source>
</evidence>
<dbReference type="InterPro" id="IPR001264">
    <property type="entry name" value="Glyco_trans_51"/>
</dbReference>
<dbReference type="GO" id="GO:0030288">
    <property type="term" value="C:outer membrane-bounded periplasmic space"/>
    <property type="evidence" value="ECO:0007669"/>
    <property type="project" value="TreeGrafter"/>
</dbReference>
<dbReference type="EMBL" id="SNXY01000009">
    <property type="protein sequence ID" value="TDP83232.1"/>
    <property type="molecule type" value="Genomic_DNA"/>
</dbReference>
<keyword evidence="9" id="KW-0133">Cell shape</keyword>
<comment type="similarity">
    <text evidence="3">In the N-terminal section; belongs to the glycosyltransferase 51 family.</text>
</comment>
<dbReference type="GO" id="GO:0008658">
    <property type="term" value="F:penicillin binding"/>
    <property type="evidence" value="ECO:0007669"/>
    <property type="project" value="InterPro"/>
</dbReference>
<reference evidence="17 18" key="1">
    <citation type="submission" date="2019-03" db="EMBL/GenBank/DDBJ databases">
        <title>Genomic Encyclopedia of Type Strains, Phase IV (KMG-IV): sequencing the most valuable type-strain genomes for metagenomic binning, comparative biology and taxonomic classification.</title>
        <authorList>
            <person name="Goeker M."/>
        </authorList>
    </citation>
    <scope>NUCLEOTIDE SEQUENCE [LARGE SCALE GENOMIC DNA]</scope>
    <source>
        <strain evidence="17 18">DSM 102969</strain>
    </source>
</reference>
<feature type="domain" description="Penicillin-binding protein transpeptidase" evidence="15">
    <location>
        <begin position="366"/>
        <end position="599"/>
    </location>
</feature>
<dbReference type="InterPro" id="IPR036950">
    <property type="entry name" value="PBP_transglycosylase"/>
</dbReference>
<dbReference type="InterPro" id="IPR023346">
    <property type="entry name" value="Lysozyme-like_dom_sf"/>
</dbReference>
<keyword evidence="6" id="KW-0328">Glycosyltransferase</keyword>
<protein>
    <submittedName>
        <fullName evidence="17">Penicillin-binding protein 1A</fullName>
    </submittedName>
</protein>
<dbReference type="InterPro" id="IPR001460">
    <property type="entry name" value="PCN-bd_Tpept"/>
</dbReference>
<evidence type="ECO:0000313" key="17">
    <source>
        <dbReference type="EMBL" id="TDP83232.1"/>
    </source>
</evidence>
<dbReference type="PANTHER" id="PTHR32282">
    <property type="entry name" value="BINDING PROTEIN TRANSPEPTIDASE, PUTATIVE-RELATED"/>
    <property type="match status" value="1"/>
</dbReference>
<accession>A0A4R6RB10</accession>
<dbReference type="Gene3D" id="3.40.710.10">
    <property type="entry name" value="DD-peptidase/beta-lactamase superfamily"/>
    <property type="match status" value="1"/>
</dbReference>
<dbReference type="GO" id="GO:0006508">
    <property type="term" value="P:proteolysis"/>
    <property type="evidence" value="ECO:0007669"/>
    <property type="project" value="UniProtKB-KW"/>
</dbReference>
<evidence type="ECO:0000256" key="12">
    <source>
        <dbReference type="ARBA" id="ARBA00023316"/>
    </source>
</evidence>
<keyword evidence="12" id="KW-0961">Cell wall biogenesis/degradation</keyword>
<organism evidence="17 18">
    <name type="scientific">Oharaeibacter diazotrophicus</name>
    <dbReference type="NCBI Taxonomy" id="1920512"/>
    <lineage>
        <taxon>Bacteria</taxon>
        <taxon>Pseudomonadati</taxon>
        <taxon>Pseudomonadota</taxon>
        <taxon>Alphaproteobacteria</taxon>
        <taxon>Hyphomicrobiales</taxon>
        <taxon>Pleomorphomonadaceae</taxon>
        <taxon>Oharaeibacter</taxon>
    </lineage>
</organism>
<dbReference type="AlphaFoldDB" id="A0A4R6RB10"/>
<evidence type="ECO:0000259" key="15">
    <source>
        <dbReference type="Pfam" id="PF00905"/>
    </source>
</evidence>
<keyword evidence="18" id="KW-1185">Reference proteome</keyword>
<evidence type="ECO:0000256" key="1">
    <source>
        <dbReference type="ARBA" id="ARBA00004752"/>
    </source>
</evidence>
<comment type="catalytic activity">
    <reaction evidence="14">
        <text>[GlcNAc-(1-&gt;4)-Mur2Ac(oyl-L-Ala-gamma-D-Glu-L-Lys-D-Ala-D-Ala)](n)-di-trans,octa-cis-undecaprenyl diphosphate + beta-D-GlcNAc-(1-&gt;4)-Mur2Ac(oyl-L-Ala-gamma-D-Glu-L-Lys-D-Ala-D-Ala)-di-trans,octa-cis-undecaprenyl diphosphate = [GlcNAc-(1-&gt;4)-Mur2Ac(oyl-L-Ala-gamma-D-Glu-L-Lys-D-Ala-D-Ala)](n+1)-di-trans,octa-cis-undecaprenyl diphosphate + di-trans,octa-cis-undecaprenyl diphosphate + H(+)</text>
        <dbReference type="Rhea" id="RHEA:23708"/>
        <dbReference type="Rhea" id="RHEA-COMP:9602"/>
        <dbReference type="Rhea" id="RHEA-COMP:9603"/>
        <dbReference type="ChEBI" id="CHEBI:15378"/>
        <dbReference type="ChEBI" id="CHEBI:58405"/>
        <dbReference type="ChEBI" id="CHEBI:60033"/>
        <dbReference type="ChEBI" id="CHEBI:78435"/>
        <dbReference type="EC" id="2.4.99.28"/>
    </reaction>
</comment>
<evidence type="ECO:0000256" key="5">
    <source>
        <dbReference type="ARBA" id="ARBA00022670"/>
    </source>
</evidence>
<comment type="similarity">
    <text evidence="2">In the C-terminal section; belongs to the transpeptidase family.</text>
</comment>
<dbReference type="GO" id="GO:0071555">
    <property type="term" value="P:cell wall organization"/>
    <property type="evidence" value="ECO:0007669"/>
    <property type="project" value="UniProtKB-KW"/>
</dbReference>
<evidence type="ECO:0000256" key="11">
    <source>
        <dbReference type="ARBA" id="ARBA00023268"/>
    </source>
</evidence>
<dbReference type="GO" id="GO:0009002">
    <property type="term" value="F:serine-type D-Ala-D-Ala carboxypeptidase activity"/>
    <property type="evidence" value="ECO:0007669"/>
    <property type="project" value="UniProtKB-EC"/>
</dbReference>
<evidence type="ECO:0000256" key="6">
    <source>
        <dbReference type="ARBA" id="ARBA00022676"/>
    </source>
</evidence>
<keyword evidence="8" id="KW-0378">Hydrolase</keyword>